<reference evidence="1 2" key="1">
    <citation type="submission" date="2015-03" db="EMBL/GenBank/DDBJ databases">
        <title>Genomic characterization of Dehalococcoides mccartyi strain 11a5, an unusal plasmid-containing chloroethene dechlorinator.</title>
        <authorList>
            <person name="Zhao S."/>
            <person name="Ding C."/>
            <person name="He J."/>
        </authorList>
    </citation>
    <scope>NUCLEOTIDE SEQUENCE [LARGE SCALE GENOMIC DNA]</scope>
    <source>
        <strain evidence="1 2">11a5</strain>
    </source>
</reference>
<dbReference type="PATRIC" id="fig|61435.8.peg.822"/>
<dbReference type="AlphaFoldDB" id="A0A142V9Y9"/>
<dbReference type="EMBL" id="CP011127">
    <property type="protein sequence ID" value="AMU86650.1"/>
    <property type="molecule type" value="Genomic_DNA"/>
</dbReference>
<dbReference type="OrthoDB" id="423960at2"/>
<evidence type="ECO:0000313" key="1">
    <source>
        <dbReference type="EMBL" id="AMU86650.1"/>
    </source>
</evidence>
<dbReference type="Proteomes" id="UP000076394">
    <property type="component" value="Chromosome"/>
</dbReference>
<sequence length="294" mass="32196">MVLDSRNETSLALPDEHTLLTDLQAINHFQALAKQHMISGQDFGIIPGTQKPTLLKPGAEKIAKLLGLADQYEIIDRQEDWDKPFFRYMVKCTLTNVASCVVVSEGLGECNSMESKYRWRNAKRFCPQCGSESIIKSKAEWGGGWLCHKKQGGCGAKFNDGDPAIENQEQGRIANDDIFSQVNTILKMAKKRALVDAALSAGRLSNVFTQDVEDMVDNGVIDIPKEQPAKSPSVPPKISRSQTEQLKELKALGFDITSAAKKLGIEAESTAKLTEDQAQALIDEAAKNGFNPTG</sequence>
<protein>
    <submittedName>
        <fullName evidence="1">Uncharacterized protein</fullName>
    </submittedName>
</protein>
<gene>
    <name evidence="1" type="ORF">Dm11a5_0824</name>
</gene>
<evidence type="ECO:0000313" key="2">
    <source>
        <dbReference type="Proteomes" id="UP000076394"/>
    </source>
</evidence>
<organism evidence="1 2">
    <name type="scientific">Dehalococcoides mccartyi</name>
    <dbReference type="NCBI Taxonomy" id="61435"/>
    <lineage>
        <taxon>Bacteria</taxon>
        <taxon>Bacillati</taxon>
        <taxon>Chloroflexota</taxon>
        <taxon>Dehalococcoidia</taxon>
        <taxon>Dehalococcoidales</taxon>
        <taxon>Dehalococcoidaceae</taxon>
        <taxon>Dehalococcoides</taxon>
    </lineage>
</organism>
<accession>A0A142V9Y9</accession>
<name>A0A142V9Y9_9CHLR</name>
<proteinExistence type="predicted"/>
<dbReference type="RefSeq" id="WP_015407775.1">
    <property type="nucleotide sequence ID" value="NZ_CP011127.1"/>
</dbReference>